<dbReference type="OrthoDB" id="8370501at2759"/>
<protein>
    <submittedName>
        <fullName evidence="1">Uncharacterized protein</fullName>
    </submittedName>
</protein>
<sequence>MRPYACGHICICCSCEQVDALDYYAEEEHALATAVDRQ</sequence>
<feature type="non-terminal residue" evidence="1">
    <location>
        <position position="38"/>
    </location>
</feature>
<dbReference type="AlphaFoldDB" id="A0A087TLU9"/>
<gene>
    <name evidence="1" type="ORF">X975_12516</name>
</gene>
<proteinExistence type="predicted"/>
<evidence type="ECO:0000313" key="2">
    <source>
        <dbReference type="Proteomes" id="UP000054359"/>
    </source>
</evidence>
<dbReference type="EMBL" id="KK115807">
    <property type="protein sequence ID" value="KFM66088.1"/>
    <property type="molecule type" value="Genomic_DNA"/>
</dbReference>
<name>A0A087TLU9_STEMI</name>
<reference evidence="1 2" key="1">
    <citation type="submission" date="2013-11" db="EMBL/GenBank/DDBJ databases">
        <title>Genome sequencing of Stegodyphus mimosarum.</title>
        <authorList>
            <person name="Bechsgaard J."/>
        </authorList>
    </citation>
    <scope>NUCLEOTIDE SEQUENCE [LARGE SCALE GENOMIC DNA]</scope>
</reference>
<dbReference type="Proteomes" id="UP000054359">
    <property type="component" value="Unassembled WGS sequence"/>
</dbReference>
<keyword evidence="2" id="KW-1185">Reference proteome</keyword>
<evidence type="ECO:0000313" key="1">
    <source>
        <dbReference type="EMBL" id="KFM66088.1"/>
    </source>
</evidence>
<accession>A0A087TLU9</accession>
<organism evidence="1 2">
    <name type="scientific">Stegodyphus mimosarum</name>
    <name type="common">African social velvet spider</name>
    <dbReference type="NCBI Taxonomy" id="407821"/>
    <lineage>
        <taxon>Eukaryota</taxon>
        <taxon>Metazoa</taxon>
        <taxon>Ecdysozoa</taxon>
        <taxon>Arthropoda</taxon>
        <taxon>Chelicerata</taxon>
        <taxon>Arachnida</taxon>
        <taxon>Araneae</taxon>
        <taxon>Araneomorphae</taxon>
        <taxon>Entelegynae</taxon>
        <taxon>Eresoidea</taxon>
        <taxon>Eresidae</taxon>
        <taxon>Stegodyphus</taxon>
    </lineage>
</organism>